<dbReference type="InterPro" id="IPR001584">
    <property type="entry name" value="Integrase_cat-core"/>
</dbReference>
<keyword evidence="5" id="KW-0378">Hydrolase</keyword>
<dbReference type="SUPFAM" id="SSF56672">
    <property type="entry name" value="DNA/RNA polymerases"/>
    <property type="match status" value="1"/>
</dbReference>
<dbReference type="SUPFAM" id="SSF50630">
    <property type="entry name" value="Acid proteases"/>
    <property type="match status" value="1"/>
</dbReference>
<feature type="domain" description="Integrase catalytic" evidence="7">
    <location>
        <begin position="483"/>
        <end position="576"/>
    </location>
</feature>
<protein>
    <recommendedName>
        <fullName evidence="7">Integrase catalytic domain-containing protein</fullName>
    </recommendedName>
</protein>
<dbReference type="GO" id="GO:0003964">
    <property type="term" value="F:RNA-directed DNA polymerase activity"/>
    <property type="evidence" value="ECO:0007669"/>
    <property type="project" value="UniProtKB-KW"/>
</dbReference>
<dbReference type="CDD" id="cd00303">
    <property type="entry name" value="retropepsin_like"/>
    <property type="match status" value="1"/>
</dbReference>
<dbReference type="PANTHER" id="PTHR45835:SF87">
    <property type="entry name" value="RNA-DIRECTED DNA POLYMERASE"/>
    <property type="match status" value="1"/>
</dbReference>
<organism evidence="8">
    <name type="scientific">Tanacetum cinerariifolium</name>
    <name type="common">Dalmatian daisy</name>
    <name type="synonym">Chrysanthemum cinerariifolium</name>
    <dbReference type="NCBI Taxonomy" id="118510"/>
    <lineage>
        <taxon>Eukaryota</taxon>
        <taxon>Viridiplantae</taxon>
        <taxon>Streptophyta</taxon>
        <taxon>Embryophyta</taxon>
        <taxon>Tracheophyta</taxon>
        <taxon>Spermatophyta</taxon>
        <taxon>Magnoliopsida</taxon>
        <taxon>eudicotyledons</taxon>
        <taxon>Gunneridae</taxon>
        <taxon>Pentapetalae</taxon>
        <taxon>asterids</taxon>
        <taxon>campanulids</taxon>
        <taxon>Asterales</taxon>
        <taxon>Asteraceae</taxon>
        <taxon>Asteroideae</taxon>
        <taxon>Anthemideae</taxon>
        <taxon>Anthemidinae</taxon>
        <taxon>Tanacetum</taxon>
    </lineage>
</organism>
<dbReference type="SUPFAM" id="SSF53098">
    <property type="entry name" value="Ribonuclease H-like"/>
    <property type="match status" value="1"/>
</dbReference>
<keyword evidence="1" id="KW-0808">Transferase</keyword>
<evidence type="ECO:0000313" key="8">
    <source>
        <dbReference type="EMBL" id="GEU29126.1"/>
    </source>
</evidence>
<dbReference type="InterPro" id="IPR021109">
    <property type="entry name" value="Peptidase_aspartic_dom_sf"/>
</dbReference>
<dbReference type="PROSITE" id="PS50994">
    <property type="entry name" value="INTEGRASE"/>
    <property type="match status" value="1"/>
</dbReference>
<evidence type="ECO:0000256" key="5">
    <source>
        <dbReference type="ARBA" id="ARBA00022801"/>
    </source>
</evidence>
<dbReference type="Gene3D" id="3.30.420.10">
    <property type="entry name" value="Ribonuclease H-like superfamily/Ribonuclease H"/>
    <property type="match status" value="1"/>
</dbReference>
<dbReference type="InterPro" id="IPR012337">
    <property type="entry name" value="RNaseH-like_sf"/>
</dbReference>
<evidence type="ECO:0000259" key="7">
    <source>
        <dbReference type="PROSITE" id="PS50994"/>
    </source>
</evidence>
<dbReference type="GO" id="GO:0015074">
    <property type="term" value="P:DNA integration"/>
    <property type="evidence" value="ECO:0007669"/>
    <property type="project" value="InterPro"/>
</dbReference>
<dbReference type="InterPro" id="IPR043502">
    <property type="entry name" value="DNA/RNA_pol_sf"/>
</dbReference>
<dbReference type="GO" id="GO:0004190">
    <property type="term" value="F:aspartic-type endopeptidase activity"/>
    <property type="evidence" value="ECO:0007669"/>
    <property type="project" value="InterPro"/>
</dbReference>
<dbReference type="GO" id="GO:0003676">
    <property type="term" value="F:nucleic acid binding"/>
    <property type="evidence" value="ECO:0007669"/>
    <property type="project" value="InterPro"/>
</dbReference>
<accession>A0A699GPH9</accession>
<dbReference type="InterPro" id="IPR056924">
    <property type="entry name" value="SH3_Tf2-1"/>
</dbReference>
<evidence type="ECO:0000256" key="4">
    <source>
        <dbReference type="ARBA" id="ARBA00022759"/>
    </source>
</evidence>
<keyword evidence="3" id="KW-0540">Nuclease</keyword>
<keyword evidence="2" id="KW-0548">Nucleotidyltransferase</keyword>
<dbReference type="GO" id="GO:0006508">
    <property type="term" value="P:proteolysis"/>
    <property type="evidence" value="ECO:0007669"/>
    <property type="project" value="InterPro"/>
</dbReference>
<evidence type="ECO:0000256" key="1">
    <source>
        <dbReference type="ARBA" id="ARBA00022679"/>
    </source>
</evidence>
<dbReference type="InterPro" id="IPR041588">
    <property type="entry name" value="Integrase_H2C2"/>
</dbReference>
<dbReference type="Pfam" id="PF17917">
    <property type="entry name" value="RT_RNaseH"/>
    <property type="match status" value="1"/>
</dbReference>
<keyword evidence="6" id="KW-0695">RNA-directed DNA polymerase</keyword>
<keyword evidence="4" id="KW-0255">Endonuclease</keyword>
<dbReference type="Pfam" id="PF24626">
    <property type="entry name" value="SH3_Tf2-1"/>
    <property type="match status" value="1"/>
</dbReference>
<dbReference type="EMBL" id="BKCJ010000045">
    <property type="protein sequence ID" value="GEU29126.1"/>
    <property type="molecule type" value="Genomic_DNA"/>
</dbReference>
<evidence type="ECO:0000256" key="3">
    <source>
        <dbReference type="ARBA" id="ARBA00022722"/>
    </source>
</evidence>
<dbReference type="Gene3D" id="2.40.70.10">
    <property type="entry name" value="Acid Proteases"/>
    <property type="match status" value="1"/>
</dbReference>
<dbReference type="PROSITE" id="PS00141">
    <property type="entry name" value="ASP_PROTEASE"/>
    <property type="match status" value="1"/>
</dbReference>
<dbReference type="InterPro" id="IPR041373">
    <property type="entry name" value="RT_RNaseH"/>
</dbReference>
<dbReference type="Pfam" id="PF17921">
    <property type="entry name" value="Integrase_H2C2"/>
    <property type="match status" value="1"/>
</dbReference>
<evidence type="ECO:0000256" key="6">
    <source>
        <dbReference type="ARBA" id="ARBA00022918"/>
    </source>
</evidence>
<dbReference type="PANTHER" id="PTHR45835">
    <property type="entry name" value="YALI0A06105P"/>
    <property type="match status" value="1"/>
</dbReference>
<name>A0A699GPH9_TANCI</name>
<dbReference type="GO" id="GO:0004519">
    <property type="term" value="F:endonuclease activity"/>
    <property type="evidence" value="ECO:0007669"/>
    <property type="project" value="UniProtKB-KW"/>
</dbReference>
<dbReference type="Gene3D" id="1.10.340.70">
    <property type="match status" value="1"/>
</dbReference>
<dbReference type="InterPro" id="IPR036397">
    <property type="entry name" value="RNaseH_sf"/>
</dbReference>
<sequence length="711" mass="80411">MEIGTPDVEAVADLGIGDGVRAHNKDGIGMGVEIVASDIMEDEEKFEVEASVGGMMEITVDPLVTGGISESTREDVPDLEGTIYDIAHYIERAGLTDRIRRLGLKNLKVRALLCIERDRVNHGNKPVIPEARRKAYTISKGGVNPGSNVVTGTFLLSNHYASVLFDSGADRSFVSTTFSNLIDVIPDTLDVSYAIKLADRRIAKTNIVLRGCTIGLLGHPFNNVLMPVELGSFDVIIGMDWLVNNHAVIVCDEKIVRIPFRDEILIFQGDRSDKGKKSMLSIISFPGAAPGARTPYRIAPSEMQERSMQLQELSDKGFIRPRLGVVLMQKERVIAYASSQLKIHEKNYMTHDLELGAVKELNMRQRRWLELLSDCDCEIRSHLGKANVVENALSRKERIKTIRVRALVMTVGLNPPLDKELIMHESHKSKYSIHHGSDKMYQDLKKLYWWSNMKAEIATYVSKFLTCAKVKAEYQKPSGLLVQPMIPVWKWENITMDFITKLPKTSTGQDTIWVIVDRLTKFAHFLPMKENDSMEKLTRQYLKEVVSKHGVPVLIISDRDGRFTSQLWQSLNKALGTYPWWSFHITIVITLVSKLHHSRLCMVTSVDNLFVGLRLETLSLLTQKLFMKQLRKSFRSRSIFKLLMIGVIHFGKRGKLNPRYIGPFKVLAKVETVAYILKLPDQLSRVHSTFHVSNLKKCYADEPLAISLDKI</sequence>
<proteinExistence type="predicted"/>
<gene>
    <name evidence="8" type="ORF">Tci_001104</name>
</gene>
<evidence type="ECO:0000256" key="2">
    <source>
        <dbReference type="ARBA" id="ARBA00022695"/>
    </source>
</evidence>
<reference evidence="8" key="1">
    <citation type="journal article" date="2019" name="Sci. Rep.">
        <title>Draft genome of Tanacetum cinerariifolium, the natural source of mosquito coil.</title>
        <authorList>
            <person name="Yamashiro T."/>
            <person name="Shiraishi A."/>
            <person name="Satake H."/>
            <person name="Nakayama K."/>
        </authorList>
    </citation>
    <scope>NUCLEOTIDE SEQUENCE</scope>
</reference>
<dbReference type="Pfam" id="PF08284">
    <property type="entry name" value="RVP_2"/>
    <property type="match status" value="1"/>
</dbReference>
<dbReference type="AlphaFoldDB" id="A0A699GPH9"/>
<dbReference type="InterPro" id="IPR001969">
    <property type="entry name" value="Aspartic_peptidase_AS"/>
</dbReference>
<comment type="caution">
    <text evidence="8">The sequence shown here is derived from an EMBL/GenBank/DDBJ whole genome shotgun (WGS) entry which is preliminary data.</text>
</comment>